<dbReference type="PATRIC" id="fig|1263868.3.peg.367"/>
<evidence type="ECO:0000313" key="2">
    <source>
        <dbReference type="Proteomes" id="UP000011996"/>
    </source>
</evidence>
<organism evidence="1 2">
    <name type="scientific">Rhodopirellula europaea SH398</name>
    <dbReference type="NCBI Taxonomy" id="1263868"/>
    <lineage>
        <taxon>Bacteria</taxon>
        <taxon>Pseudomonadati</taxon>
        <taxon>Planctomycetota</taxon>
        <taxon>Planctomycetia</taxon>
        <taxon>Pirellulales</taxon>
        <taxon>Pirellulaceae</taxon>
        <taxon>Rhodopirellula</taxon>
    </lineage>
</organism>
<dbReference type="Gene3D" id="2.40.50.870">
    <property type="entry name" value="Protein of unknown function (DUF3299)"/>
    <property type="match status" value="1"/>
</dbReference>
<name>M5SCL5_9BACT</name>
<evidence type="ECO:0000313" key="1">
    <source>
        <dbReference type="EMBL" id="EMI29231.1"/>
    </source>
</evidence>
<comment type="caution">
    <text evidence="1">The sequence shown here is derived from an EMBL/GenBank/DDBJ whole genome shotgun (WGS) entry which is preliminary data.</text>
</comment>
<accession>M5SCL5</accession>
<dbReference type="AlphaFoldDB" id="M5SCL5"/>
<protein>
    <submittedName>
        <fullName evidence="1">Uncharacterized protein</fullName>
    </submittedName>
</protein>
<dbReference type="Proteomes" id="UP000011996">
    <property type="component" value="Unassembled WGS sequence"/>
</dbReference>
<dbReference type="EMBL" id="ANOF01000008">
    <property type="protein sequence ID" value="EMI29231.1"/>
    <property type="molecule type" value="Genomic_DNA"/>
</dbReference>
<proteinExistence type="predicted"/>
<dbReference type="InterPro" id="IPR021727">
    <property type="entry name" value="DUF3299"/>
</dbReference>
<dbReference type="STRING" id="1263868.RESH_00339"/>
<sequence length="238" mass="26980">MLWAPRPTLVRWVHRVADDRHSNFLPRTMDARQMKLNSRIPSMAMAGCLAVGTMLPTLCVADDSRTQKERTATARSIIEQRRAAMRGEAAGREKVEVRKSSQADLAKGDITFDDLTFDIEKGEVFDEEKLTKELKFLNGRDVRLRGYMLPSTLYKETDIDKFVLVRDNQECCFGPGAALFDCVMIEMQPGRTTDFVPRPIMVEGKFVLDTEKYRYPGGKGPDGASHMAVFRIEGLRVR</sequence>
<gene>
    <name evidence="1" type="ORF">RESH_00339</name>
</gene>
<dbReference type="Pfam" id="PF11736">
    <property type="entry name" value="DUF3299"/>
    <property type="match status" value="1"/>
</dbReference>
<reference evidence="1 2" key="1">
    <citation type="journal article" date="2013" name="Mar. Genomics">
        <title>Expression of sulfatases in Rhodopirellula baltica and the diversity of sulfatases in the genus Rhodopirellula.</title>
        <authorList>
            <person name="Wegner C.E."/>
            <person name="Richter-Heitmann T."/>
            <person name="Klindworth A."/>
            <person name="Klockow C."/>
            <person name="Richter M."/>
            <person name="Achstetter T."/>
            <person name="Glockner F.O."/>
            <person name="Harder J."/>
        </authorList>
    </citation>
    <scope>NUCLEOTIDE SEQUENCE [LARGE SCALE GENOMIC DNA]</scope>
    <source>
        <strain evidence="1 2">SH398</strain>
    </source>
</reference>